<evidence type="ECO:0000256" key="8">
    <source>
        <dbReference type="ARBA" id="ARBA00029447"/>
    </source>
</evidence>
<dbReference type="AlphaFoldDB" id="A0A0B2JZC1"/>
<dbReference type="InterPro" id="IPR033479">
    <property type="entry name" value="dCache_1"/>
</dbReference>
<dbReference type="SMART" id="SM00283">
    <property type="entry name" value="MA"/>
    <property type="match status" value="1"/>
</dbReference>
<comment type="similarity">
    <text evidence="8">Belongs to the methyl-accepting chemotaxis (MCP) protein family.</text>
</comment>
<dbReference type="CDD" id="cd11386">
    <property type="entry name" value="MCP_signal"/>
    <property type="match status" value="1"/>
</dbReference>
<dbReference type="GO" id="GO:0005886">
    <property type="term" value="C:plasma membrane"/>
    <property type="evidence" value="ECO:0007669"/>
    <property type="project" value="UniProtKB-SubCell"/>
</dbReference>
<protein>
    <recommendedName>
        <fullName evidence="16">Chemotaxis protein</fullName>
    </recommendedName>
</protein>
<dbReference type="EMBL" id="JSCE01000157">
    <property type="protein sequence ID" value="KHM51961.1"/>
    <property type="molecule type" value="Genomic_DNA"/>
</dbReference>
<evidence type="ECO:0000313" key="15">
    <source>
        <dbReference type="Proteomes" id="UP000030993"/>
    </source>
</evidence>
<evidence type="ECO:0000259" key="13">
    <source>
        <dbReference type="PROSITE" id="PS50885"/>
    </source>
</evidence>
<dbReference type="SUPFAM" id="SSF58104">
    <property type="entry name" value="Methyl-accepting chemotaxis protein (MCP) signaling domain"/>
    <property type="match status" value="1"/>
</dbReference>
<reference evidence="14 15" key="1">
    <citation type="journal article" date="2013" name="PLoS ONE">
        <title>Identification and characterization of three novel lipases belonging to families II and V from Anaerovibrio lipolyticus 5ST.</title>
        <authorList>
            <person name="Prive F."/>
            <person name="Kaderbhai N.N."/>
            <person name="Girdwood S."/>
            <person name="Worgan H.J."/>
            <person name="Pinloche E."/>
            <person name="Scollan N.D."/>
            <person name="Huws S.A."/>
            <person name="Newbold C.J."/>
        </authorList>
    </citation>
    <scope>NUCLEOTIDE SEQUENCE [LARGE SCALE GENOMIC DNA]</scope>
    <source>
        <strain evidence="14 15">5S</strain>
    </source>
</reference>
<keyword evidence="15" id="KW-1185">Reference proteome</keyword>
<evidence type="ECO:0000256" key="6">
    <source>
        <dbReference type="ARBA" id="ARBA00023136"/>
    </source>
</evidence>
<dbReference type="PROSITE" id="PS50111">
    <property type="entry name" value="CHEMOTAXIS_TRANSDUC_2"/>
    <property type="match status" value="1"/>
</dbReference>
<dbReference type="Pfam" id="PF00015">
    <property type="entry name" value="MCPsignal"/>
    <property type="match status" value="1"/>
</dbReference>
<dbReference type="GO" id="GO:0007165">
    <property type="term" value="P:signal transduction"/>
    <property type="evidence" value="ECO:0007669"/>
    <property type="project" value="UniProtKB-KW"/>
</dbReference>
<evidence type="ECO:0000256" key="11">
    <source>
        <dbReference type="SAM" id="Phobius"/>
    </source>
</evidence>
<dbReference type="STRING" id="82374.NZ47_07665"/>
<feature type="domain" description="HAMP" evidence="13">
    <location>
        <begin position="300"/>
        <end position="353"/>
    </location>
</feature>
<evidence type="ECO:0000256" key="7">
    <source>
        <dbReference type="ARBA" id="ARBA00023224"/>
    </source>
</evidence>
<dbReference type="PANTHER" id="PTHR32089">
    <property type="entry name" value="METHYL-ACCEPTING CHEMOTAXIS PROTEIN MCPB"/>
    <property type="match status" value="1"/>
</dbReference>
<dbReference type="InterPro" id="IPR029151">
    <property type="entry name" value="Sensor-like_sf"/>
</dbReference>
<dbReference type="CDD" id="cd06225">
    <property type="entry name" value="HAMP"/>
    <property type="match status" value="1"/>
</dbReference>
<keyword evidence="4 11" id="KW-0812">Transmembrane</keyword>
<dbReference type="GO" id="GO:0006935">
    <property type="term" value="P:chemotaxis"/>
    <property type="evidence" value="ECO:0007669"/>
    <property type="project" value="UniProtKB-KW"/>
</dbReference>
<dbReference type="Gene3D" id="1.10.287.950">
    <property type="entry name" value="Methyl-accepting chemotaxis protein"/>
    <property type="match status" value="1"/>
</dbReference>
<name>A0A0B2JZC1_9FIRM</name>
<evidence type="ECO:0000256" key="2">
    <source>
        <dbReference type="ARBA" id="ARBA00022475"/>
    </source>
</evidence>
<evidence type="ECO:0000256" key="1">
    <source>
        <dbReference type="ARBA" id="ARBA00004651"/>
    </source>
</evidence>
<evidence type="ECO:0000313" key="14">
    <source>
        <dbReference type="EMBL" id="KHM51961.1"/>
    </source>
</evidence>
<dbReference type="InterPro" id="IPR004089">
    <property type="entry name" value="MCPsignal_dom"/>
</dbReference>
<evidence type="ECO:0008006" key="16">
    <source>
        <dbReference type="Google" id="ProtNLM"/>
    </source>
</evidence>
<dbReference type="InterPro" id="IPR003660">
    <property type="entry name" value="HAMP_dom"/>
</dbReference>
<comment type="caution">
    <text evidence="14">The sequence shown here is derived from an EMBL/GenBank/DDBJ whole genome shotgun (WGS) entry which is preliminary data.</text>
</comment>
<feature type="compositionally biased region" description="Basic and acidic residues" evidence="10">
    <location>
        <begin position="649"/>
        <end position="658"/>
    </location>
</feature>
<gene>
    <name evidence="14" type="ORF">NZ47_07665</name>
</gene>
<dbReference type="PANTHER" id="PTHR32089:SF112">
    <property type="entry name" value="LYSOZYME-LIKE PROTEIN-RELATED"/>
    <property type="match status" value="1"/>
</dbReference>
<dbReference type="CDD" id="cd18773">
    <property type="entry name" value="PDC1_HK_sensor"/>
    <property type="match status" value="1"/>
</dbReference>
<dbReference type="RefSeq" id="WP_039208704.1">
    <property type="nucleotide sequence ID" value="NZ_JSCE01000157.1"/>
</dbReference>
<evidence type="ECO:0000259" key="12">
    <source>
        <dbReference type="PROSITE" id="PS50111"/>
    </source>
</evidence>
<dbReference type="eggNOG" id="COG0840">
    <property type="taxonomic scope" value="Bacteria"/>
</dbReference>
<keyword evidence="5 11" id="KW-1133">Transmembrane helix</keyword>
<dbReference type="Pfam" id="PF02743">
    <property type="entry name" value="dCache_1"/>
    <property type="match status" value="1"/>
</dbReference>
<evidence type="ECO:0000256" key="5">
    <source>
        <dbReference type="ARBA" id="ARBA00022989"/>
    </source>
</evidence>
<dbReference type="Proteomes" id="UP000030993">
    <property type="component" value="Unassembled WGS sequence"/>
</dbReference>
<evidence type="ECO:0000256" key="9">
    <source>
        <dbReference type="PROSITE-ProRule" id="PRU00284"/>
    </source>
</evidence>
<keyword evidence="2" id="KW-1003">Cell membrane</keyword>
<keyword evidence="7 9" id="KW-0807">Transducer</keyword>
<dbReference type="Gene3D" id="3.30.450.20">
    <property type="entry name" value="PAS domain"/>
    <property type="match status" value="2"/>
</dbReference>
<feature type="transmembrane region" description="Helical" evidence="11">
    <location>
        <begin position="7"/>
        <end position="27"/>
    </location>
</feature>
<feature type="transmembrane region" description="Helical" evidence="11">
    <location>
        <begin position="278"/>
        <end position="298"/>
    </location>
</feature>
<dbReference type="CDD" id="cd12912">
    <property type="entry name" value="PDC2_MCP_like"/>
    <property type="match status" value="1"/>
</dbReference>
<organism evidence="14 15">
    <name type="scientific">Anaerovibrio lipolyticus</name>
    <dbReference type="NCBI Taxonomy" id="82374"/>
    <lineage>
        <taxon>Bacteria</taxon>
        <taxon>Bacillati</taxon>
        <taxon>Bacillota</taxon>
        <taxon>Negativicutes</taxon>
        <taxon>Selenomonadales</taxon>
        <taxon>Selenomonadaceae</taxon>
        <taxon>Anaerovibrio</taxon>
    </lineage>
</organism>
<proteinExistence type="inferred from homology"/>
<dbReference type="SMART" id="SM00304">
    <property type="entry name" value="HAMP"/>
    <property type="match status" value="2"/>
</dbReference>
<evidence type="ECO:0000256" key="3">
    <source>
        <dbReference type="ARBA" id="ARBA00022500"/>
    </source>
</evidence>
<dbReference type="PROSITE" id="PS50885">
    <property type="entry name" value="HAMP"/>
    <property type="match status" value="1"/>
</dbReference>
<keyword evidence="6 11" id="KW-0472">Membrane</keyword>
<dbReference type="Pfam" id="PF00672">
    <property type="entry name" value="HAMP"/>
    <property type="match status" value="1"/>
</dbReference>
<dbReference type="SUPFAM" id="SSF103190">
    <property type="entry name" value="Sensory domain-like"/>
    <property type="match status" value="1"/>
</dbReference>
<dbReference type="Gene3D" id="6.10.340.10">
    <property type="match status" value="1"/>
</dbReference>
<accession>A0A0B2JZC1</accession>
<evidence type="ECO:0000256" key="10">
    <source>
        <dbReference type="SAM" id="MobiDB-lite"/>
    </source>
</evidence>
<evidence type="ECO:0000256" key="4">
    <source>
        <dbReference type="ARBA" id="ARBA00022692"/>
    </source>
</evidence>
<comment type="subcellular location">
    <subcellularLocation>
        <location evidence="1">Cell membrane</location>
        <topology evidence="1">Multi-pass membrane protein</topology>
    </subcellularLocation>
</comment>
<feature type="region of interest" description="Disordered" evidence="10">
    <location>
        <begin position="615"/>
        <end position="658"/>
    </location>
</feature>
<sequence>MNVKQKFFALAGIAGLIMAIVSGIGYFTASSAVNETTEEKIVSIIHADNNAAEAWLLQKGQLGEGVASILTNLSADQEAMARSHELTQAVTSDKEVTNLINAMEDGYCMARTGGNQTGQAEWTKRAWYTQAKAAGKLIFTDPYKSKTTGDIVCAAGIPYTRSGAPSGVVSVTFKTDTLSELAKNIKYDGEGKGMIINPTSALILASADESENLQSAKDSPILKNHLSDMASNKSGYFIDDVDGTEMVIAYESMPVTGWVTAVAVPADFVFADIARLKLIYSFLTIIGIVLIMASLLFFSNNVVNSISGLVGHMKEMSEGNLHLSDLEVKSNDEFGQMAGQFNTMRDNIHGLITQMSHSAEQVASSSEELTASSQQAADAATHVAQTVVGVASGMERQLSSVTEAKDNIDRAFVDINAMTEKAGVVTENTENMATSAEHGAQLMRNAMDKMGGIEQSVSHSAEVVKKLGENSQQIGAIVESISAIADQTNLLALNAAIEAARAGEAGRGFAVVAEEVRKLAEQSRESTEEIKSRISTIQSDTEKAVAAMKTGTEEVALGTQAIREVGEQFKDITDRVASIKNEMNEINSAVQTVSKGMQEVVTAVDEIDTISRNTSKETQTISAAAEEQSASSEEIASASHSLSSLAGKLQDETRRFKL</sequence>
<feature type="compositionally biased region" description="Low complexity" evidence="10">
    <location>
        <begin position="621"/>
        <end position="646"/>
    </location>
</feature>
<keyword evidence="3" id="KW-0145">Chemotaxis</keyword>
<feature type="domain" description="Methyl-accepting transducer" evidence="12">
    <location>
        <begin position="372"/>
        <end position="608"/>
    </location>
</feature>